<sequence length="295" mass="34518">MNYWSDRFGDHERINERETLTGLRVLYPNPQSALSLISFHCLNVVVCRHGLWSIRTGGPKEVTVRRTKINRAILSLGTLSLSLSKWEACRATRPQRMSSNFSRGGQAGPRAESVDSRVDFFFDDQIPVVYESRHRSRFSGDNRDRFFSEAQQRRDQRVFRDRSPLRRPRLYEPPARLDRYYDQSDYPDYPCHRQEVYRGPYSEQFDHDPRSYPTHSDFGQEDFYNGDERNEYEVLEEGCEEECELDRRRSWLLPKGNLQPLDEENESEDGVAGRQGVKRNPAAGSKQVEQGPARE</sequence>
<dbReference type="Proteomes" id="UP001234178">
    <property type="component" value="Unassembled WGS sequence"/>
</dbReference>
<proteinExistence type="predicted"/>
<keyword evidence="3" id="KW-1185">Reference proteome</keyword>
<feature type="compositionally biased region" description="Basic and acidic residues" evidence="1">
    <location>
        <begin position="150"/>
        <end position="164"/>
    </location>
</feature>
<feature type="region of interest" description="Disordered" evidence="1">
    <location>
        <begin position="202"/>
        <end position="224"/>
    </location>
</feature>
<comment type="caution">
    <text evidence="2">The sequence shown here is derived from an EMBL/GenBank/DDBJ whole genome shotgun (WGS) entry which is preliminary data.</text>
</comment>
<evidence type="ECO:0000313" key="3">
    <source>
        <dbReference type="Proteomes" id="UP001234178"/>
    </source>
</evidence>
<dbReference type="EMBL" id="JAOYFB010000043">
    <property type="protein sequence ID" value="KAK4045413.1"/>
    <property type="molecule type" value="Genomic_DNA"/>
</dbReference>
<feature type="region of interest" description="Disordered" evidence="1">
    <location>
        <begin position="254"/>
        <end position="295"/>
    </location>
</feature>
<accession>A0ABR0BA08</accession>
<feature type="region of interest" description="Disordered" evidence="1">
    <location>
        <begin position="150"/>
        <end position="171"/>
    </location>
</feature>
<gene>
    <name evidence="2" type="ORF">OUZ56_033020</name>
</gene>
<name>A0ABR0BA08_9CRUS</name>
<evidence type="ECO:0000256" key="1">
    <source>
        <dbReference type="SAM" id="MobiDB-lite"/>
    </source>
</evidence>
<evidence type="ECO:0000313" key="2">
    <source>
        <dbReference type="EMBL" id="KAK4045413.1"/>
    </source>
</evidence>
<organism evidence="2 3">
    <name type="scientific">Daphnia magna</name>
    <dbReference type="NCBI Taxonomy" id="35525"/>
    <lineage>
        <taxon>Eukaryota</taxon>
        <taxon>Metazoa</taxon>
        <taxon>Ecdysozoa</taxon>
        <taxon>Arthropoda</taxon>
        <taxon>Crustacea</taxon>
        <taxon>Branchiopoda</taxon>
        <taxon>Diplostraca</taxon>
        <taxon>Cladocera</taxon>
        <taxon>Anomopoda</taxon>
        <taxon>Daphniidae</taxon>
        <taxon>Daphnia</taxon>
    </lineage>
</organism>
<reference evidence="2 3" key="1">
    <citation type="journal article" date="2023" name="Nucleic Acids Res.">
        <title>The hologenome of Daphnia magna reveals possible DNA methylation and microbiome-mediated evolution of the host genome.</title>
        <authorList>
            <person name="Chaturvedi A."/>
            <person name="Li X."/>
            <person name="Dhandapani V."/>
            <person name="Marshall H."/>
            <person name="Kissane S."/>
            <person name="Cuenca-Cambronero M."/>
            <person name="Asole G."/>
            <person name="Calvet F."/>
            <person name="Ruiz-Romero M."/>
            <person name="Marangio P."/>
            <person name="Guigo R."/>
            <person name="Rago D."/>
            <person name="Mirbahai L."/>
            <person name="Eastwood N."/>
            <person name="Colbourne J.K."/>
            <person name="Zhou J."/>
            <person name="Mallon E."/>
            <person name="Orsini L."/>
        </authorList>
    </citation>
    <scope>NUCLEOTIDE SEQUENCE [LARGE SCALE GENOMIC DNA]</scope>
    <source>
        <strain evidence="2">LRV0_1</strain>
    </source>
</reference>
<protein>
    <submittedName>
        <fullName evidence="2">Uncharacterized protein</fullName>
    </submittedName>
</protein>